<organism evidence="6 7">
    <name type="scientific">Actinomadura gamaensis</name>
    <dbReference type="NCBI Taxonomy" id="1763541"/>
    <lineage>
        <taxon>Bacteria</taxon>
        <taxon>Bacillati</taxon>
        <taxon>Actinomycetota</taxon>
        <taxon>Actinomycetes</taxon>
        <taxon>Streptosporangiales</taxon>
        <taxon>Thermomonosporaceae</taxon>
        <taxon>Actinomadura</taxon>
    </lineage>
</organism>
<gene>
    <name evidence="6" type="ORF">ACFPCY_05565</name>
</gene>
<dbReference type="Pfam" id="PF12840">
    <property type="entry name" value="HTH_20"/>
    <property type="match status" value="1"/>
</dbReference>
<comment type="caution">
    <text evidence="6">The sequence shown here is derived from an EMBL/GenBank/DDBJ whole genome shotgun (WGS) entry which is preliminary data.</text>
</comment>
<dbReference type="CDD" id="cd00090">
    <property type="entry name" value="HTH_ARSR"/>
    <property type="match status" value="1"/>
</dbReference>
<evidence type="ECO:0000256" key="3">
    <source>
        <dbReference type="ARBA" id="ARBA00023163"/>
    </source>
</evidence>
<sequence>MIEFVFSPDDAARVRFAFSPVWEAVGALRVLADPSRRALHLPWLRAVRPRLEGLDLGLLRIMVPATGYVADFLTPPPSTPLPDFAAELETIRATPRDVVVEELRWSGSRGTPLLPDGPRGPAPPDQRDLTADPEGTLAALAEQLDAFHRVAIRPFWARIQELLEGDVLRRSRAFTERGAAAVFADLHETVTWENGVLRISRPWEYHGGLEGRGLLLVPSVFSWPRVQVMAPPYQAMLSYPAAGVATVWETRPERAPGSLGALVGRVRAEILHALDAPSSTTELARRLGVTPGAISQHLSVLRSCDLVTGHRMGRRVVYVRTPTGDDLARIR</sequence>
<dbReference type="PANTHER" id="PTHR43132">
    <property type="entry name" value="ARSENICAL RESISTANCE OPERON REPRESSOR ARSR-RELATED"/>
    <property type="match status" value="1"/>
</dbReference>
<evidence type="ECO:0000256" key="2">
    <source>
        <dbReference type="ARBA" id="ARBA00023125"/>
    </source>
</evidence>
<keyword evidence="7" id="KW-1185">Reference proteome</keyword>
<feature type="region of interest" description="Disordered" evidence="4">
    <location>
        <begin position="109"/>
        <end position="131"/>
    </location>
</feature>
<dbReference type="Proteomes" id="UP001595872">
    <property type="component" value="Unassembled WGS sequence"/>
</dbReference>
<reference evidence="7" key="1">
    <citation type="journal article" date="2019" name="Int. J. Syst. Evol. Microbiol.">
        <title>The Global Catalogue of Microorganisms (GCM) 10K type strain sequencing project: providing services to taxonomists for standard genome sequencing and annotation.</title>
        <authorList>
            <consortium name="The Broad Institute Genomics Platform"/>
            <consortium name="The Broad Institute Genome Sequencing Center for Infectious Disease"/>
            <person name="Wu L."/>
            <person name="Ma J."/>
        </authorList>
    </citation>
    <scope>NUCLEOTIDE SEQUENCE [LARGE SCALE GENOMIC DNA]</scope>
    <source>
        <strain evidence="7">KLKA75</strain>
    </source>
</reference>
<evidence type="ECO:0000259" key="5">
    <source>
        <dbReference type="PROSITE" id="PS50987"/>
    </source>
</evidence>
<evidence type="ECO:0000313" key="7">
    <source>
        <dbReference type="Proteomes" id="UP001595872"/>
    </source>
</evidence>
<evidence type="ECO:0000313" key="6">
    <source>
        <dbReference type="EMBL" id="MFC4906777.1"/>
    </source>
</evidence>
<dbReference type="SMART" id="SM00418">
    <property type="entry name" value="HTH_ARSR"/>
    <property type="match status" value="1"/>
</dbReference>
<feature type="domain" description="HTH arsR-type" evidence="5">
    <location>
        <begin position="247"/>
        <end position="331"/>
    </location>
</feature>
<dbReference type="Pfam" id="PF19361">
    <property type="entry name" value="DUF5937"/>
    <property type="match status" value="1"/>
</dbReference>
<dbReference type="InterPro" id="IPR051011">
    <property type="entry name" value="Metal_resp_trans_reg"/>
</dbReference>
<dbReference type="SUPFAM" id="SSF46785">
    <property type="entry name" value="Winged helix' DNA-binding domain"/>
    <property type="match status" value="1"/>
</dbReference>
<name>A0ABV9TRM8_9ACTN</name>
<proteinExistence type="predicted"/>
<dbReference type="InterPro" id="IPR001845">
    <property type="entry name" value="HTH_ArsR_DNA-bd_dom"/>
</dbReference>
<dbReference type="InterPro" id="IPR036390">
    <property type="entry name" value="WH_DNA-bd_sf"/>
</dbReference>
<dbReference type="InterPro" id="IPR045981">
    <property type="entry name" value="DUF5937"/>
</dbReference>
<dbReference type="RefSeq" id="WP_378252458.1">
    <property type="nucleotide sequence ID" value="NZ_JBHSIT010000001.1"/>
</dbReference>
<dbReference type="PANTHER" id="PTHR43132:SF6">
    <property type="entry name" value="HTH-TYPE TRANSCRIPTIONAL REPRESSOR CZRA"/>
    <property type="match status" value="1"/>
</dbReference>
<keyword evidence="1" id="KW-0805">Transcription regulation</keyword>
<keyword evidence="2" id="KW-0238">DNA-binding</keyword>
<protein>
    <submittedName>
        <fullName evidence="6">ArsR/SmtB family transcription factor</fullName>
    </submittedName>
</protein>
<dbReference type="Gene3D" id="1.10.10.10">
    <property type="entry name" value="Winged helix-like DNA-binding domain superfamily/Winged helix DNA-binding domain"/>
    <property type="match status" value="1"/>
</dbReference>
<dbReference type="InterPro" id="IPR036388">
    <property type="entry name" value="WH-like_DNA-bd_sf"/>
</dbReference>
<accession>A0ABV9TRM8</accession>
<evidence type="ECO:0000256" key="4">
    <source>
        <dbReference type="SAM" id="MobiDB-lite"/>
    </source>
</evidence>
<dbReference type="PROSITE" id="PS50987">
    <property type="entry name" value="HTH_ARSR_2"/>
    <property type="match status" value="1"/>
</dbReference>
<dbReference type="EMBL" id="JBHSIT010000001">
    <property type="protein sequence ID" value="MFC4906777.1"/>
    <property type="molecule type" value="Genomic_DNA"/>
</dbReference>
<evidence type="ECO:0000256" key="1">
    <source>
        <dbReference type="ARBA" id="ARBA00023015"/>
    </source>
</evidence>
<dbReference type="InterPro" id="IPR011991">
    <property type="entry name" value="ArsR-like_HTH"/>
</dbReference>
<keyword evidence="3" id="KW-0804">Transcription</keyword>